<gene>
    <name evidence="1" type="ORF">S01H4_21441</name>
</gene>
<name>X1ADM8_9ZZZZ</name>
<dbReference type="SUPFAM" id="SSF101898">
    <property type="entry name" value="NHL repeat"/>
    <property type="match status" value="1"/>
</dbReference>
<dbReference type="EMBL" id="BART01009716">
    <property type="protein sequence ID" value="GAG80029.1"/>
    <property type="molecule type" value="Genomic_DNA"/>
</dbReference>
<evidence type="ECO:0008006" key="2">
    <source>
        <dbReference type="Google" id="ProtNLM"/>
    </source>
</evidence>
<dbReference type="InterPro" id="IPR011042">
    <property type="entry name" value="6-blade_b-propeller_TolB-like"/>
</dbReference>
<dbReference type="AlphaFoldDB" id="X1ADM8"/>
<protein>
    <recommendedName>
        <fullName evidence="2">6-bladed beta-propeller</fullName>
    </recommendedName>
</protein>
<feature type="non-terminal residue" evidence="1">
    <location>
        <position position="221"/>
    </location>
</feature>
<sequence length="221" mass="25187">MNIYSRILSSIFLLPTLCFIISCSQQGAEINRARETEDDAILVKNPANPVYRDMQIVFTENLTIGVKDGDENYMFGNKIFVNADASGNIYVADQDKRIVRKFDAQGIYLQSIGKPGQGPGEFQNISKVRFDKAGSIYLYDDQNQRISWLTKEGNYELGIRAIAFFESVVINSQGHFIARNVDNVELGNSKKWDYVYGLFDDKFNLYAEFLRLPQEAYNKSP</sequence>
<accession>X1ADM8</accession>
<dbReference type="Pfam" id="PF17170">
    <property type="entry name" value="DUF5128"/>
    <property type="match status" value="1"/>
</dbReference>
<dbReference type="Gene3D" id="2.120.10.30">
    <property type="entry name" value="TolB, C-terminal domain"/>
    <property type="match status" value="1"/>
</dbReference>
<dbReference type="PROSITE" id="PS51257">
    <property type="entry name" value="PROKAR_LIPOPROTEIN"/>
    <property type="match status" value="1"/>
</dbReference>
<comment type="caution">
    <text evidence="1">The sequence shown here is derived from an EMBL/GenBank/DDBJ whole genome shotgun (WGS) entry which is preliminary data.</text>
</comment>
<proteinExistence type="predicted"/>
<reference evidence="1" key="1">
    <citation type="journal article" date="2014" name="Front. Microbiol.">
        <title>High frequency of phylogenetically diverse reductive dehalogenase-homologous genes in deep subseafloor sedimentary metagenomes.</title>
        <authorList>
            <person name="Kawai M."/>
            <person name="Futagami T."/>
            <person name="Toyoda A."/>
            <person name="Takaki Y."/>
            <person name="Nishi S."/>
            <person name="Hori S."/>
            <person name="Arai W."/>
            <person name="Tsubouchi T."/>
            <person name="Morono Y."/>
            <person name="Uchiyama I."/>
            <person name="Ito T."/>
            <person name="Fujiyama A."/>
            <person name="Inagaki F."/>
            <person name="Takami H."/>
        </authorList>
    </citation>
    <scope>NUCLEOTIDE SEQUENCE</scope>
    <source>
        <strain evidence="1">Expedition CK06-06</strain>
    </source>
</reference>
<evidence type="ECO:0000313" key="1">
    <source>
        <dbReference type="EMBL" id="GAG80029.1"/>
    </source>
</evidence>
<organism evidence="1">
    <name type="scientific">marine sediment metagenome</name>
    <dbReference type="NCBI Taxonomy" id="412755"/>
    <lineage>
        <taxon>unclassified sequences</taxon>
        <taxon>metagenomes</taxon>
        <taxon>ecological metagenomes</taxon>
    </lineage>
</organism>